<dbReference type="PANTHER" id="PTHR23513">
    <property type="entry name" value="INTEGRAL MEMBRANE EFFLUX PROTEIN-RELATED"/>
    <property type="match status" value="1"/>
</dbReference>
<evidence type="ECO:0000313" key="7">
    <source>
        <dbReference type="EMBL" id="MFC4804017.1"/>
    </source>
</evidence>
<proteinExistence type="predicted"/>
<feature type="transmembrane region" description="Helical" evidence="6">
    <location>
        <begin position="81"/>
        <end position="98"/>
    </location>
</feature>
<dbReference type="CDD" id="cd06173">
    <property type="entry name" value="MFS_MefA_like"/>
    <property type="match status" value="1"/>
</dbReference>
<feature type="transmembrane region" description="Helical" evidence="6">
    <location>
        <begin position="175"/>
        <end position="196"/>
    </location>
</feature>
<organism evidence="7 8">
    <name type="scientific">Filifactor villosus</name>
    <dbReference type="NCBI Taxonomy" id="29374"/>
    <lineage>
        <taxon>Bacteria</taxon>
        <taxon>Bacillati</taxon>
        <taxon>Bacillota</taxon>
        <taxon>Clostridia</taxon>
        <taxon>Peptostreptococcales</taxon>
        <taxon>Filifactoraceae</taxon>
        <taxon>Filifactor</taxon>
    </lineage>
</organism>
<evidence type="ECO:0000256" key="6">
    <source>
        <dbReference type="SAM" id="Phobius"/>
    </source>
</evidence>
<dbReference type="EMBL" id="JBHSHL010000009">
    <property type="protein sequence ID" value="MFC4804017.1"/>
    <property type="molecule type" value="Genomic_DNA"/>
</dbReference>
<feature type="transmembrane region" description="Helical" evidence="6">
    <location>
        <begin position="354"/>
        <end position="376"/>
    </location>
</feature>
<keyword evidence="2" id="KW-1003">Cell membrane</keyword>
<evidence type="ECO:0000256" key="1">
    <source>
        <dbReference type="ARBA" id="ARBA00004651"/>
    </source>
</evidence>
<keyword evidence="8" id="KW-1185">Reference proteome</keyword>
<gene>
    <name evidence="7" type="ORF">ACFO4R_02875</name>
</gene>
<feature type="transmembrane region" description="Helical" evidence="6">
    <location>
        <begin position="104"/>
        <end position="122"/>
    </location>
</feature>
<dbReference type="RefSeq" id="WP_379787497.1">
    <property type="nucleotide sequence ID" value="NZ_JBHSHL010000009.1"/>
</dbReference>
<feature type="transmembrane region" description="Helical" evidence="6">
    <location>
        <begin position="382"/>
        <end position="401"/>
    </location>
</feature>
<keyword evidence="4 6" id="KW-1133">Transmembrane helix</keyword>
<name>A0ABV9QJ40_9FIRM</name>
<comment type="caution">
    <text evidence="7">The sequence shown here is derived from an EMBL/GenBank/DDBJ whole genome shotgun (WGS) entry which is preliminary data.</text>
</comment>
<accession>A0ABV9QJ40</accession>
<dbReference type="Pfam" id="PF07690">
    <property type="entry name" value="MFS_1"/>
    <property type="match status" value="1"/>
</dbReference>
<sequence length="413" mass="46422">MKNNKLVQKKSVKNMGLLFSGSLTSKLGDIIFDYTNSVWIAGLGANSPKIMAFYQASQSVMGVLFNLIGGYFSDLSDRKKLLVLTDFFSALVCFLASFFLPTPIALYFVLGTNIALAFFYSFNSPAYRAFAREIMVDEHIGRYNSLVSSFLELAGIIGPALALVLMEHLSIRQLYWINAATFLSSAMLELGITVLFPKKETLKKEGFCEVFQGIREGFSYVRKRRELFDIVLLASCSNFFLSGYNLLMPYTSEITGIKGFYGHALVAGAVGGILGAFLMNKADYKKMKLGFKMALNLGMTGVAMIFFFVSRNLFETEFFYLVPLFILGMFITMFNISVMTSVQLSVESEFLGRVFSIMFTVSLLFMPVGSAFFSYVFDVYRILNFLILGLGIVSLSVMYFGKQYIRQRKIEKH</sequence>
<protein>
    <submittedName>
        <fullName evidence="7">MFS transporter</fullName>
    </submittedName>
</protein>
<dbReference type="Gene3D" id="1.20.1250.20">
    <property type="entry name" value="MFS general substrate transporter like domains"/>
    <property type="match status" value="1"/>
</dbReference>
<reference evidence="8" key="1">
    <citation type="journal article" date="2019" name="Int. J. Syst. Evol. Microbiol.">
        <title>The Global Catalogue of Microorganisms (GCM) 10K type strain sequencing project: providing services to taxonomists for standard genome sequencing and annotation.</title>
        <authorList>
            <consortium name="The Broad Institute Genomics Platform"/>
            <consortium name="The Broad Institute Genome Sequencing Center for Infectious Disease"/>
            <person name="Wu L."/>
            <person name="Ma J."/>
        </authorList>
    </citation>
    <scope>NUCLEOTIDE SEQUENCE [LARGE SCALE GENOMIC DNA]</scope>
    <source>
        <strain evidence="8">CCUG 46385</strain>
    </source>
</reference>
<dbReference type="SUPFAM" id="SSF103473">
    <property type="entry name" value="MFS general substrate transporter"/>
    <property type="match status" value="1"/>
</dbReference>
<feature type="transmembrane region" description="Helical" evidence="6">
    <location>
        <begin position="321"/>
        <end position="342"/>
    </location>
</feature>
<evidence type="ECO:0000256" key="4">
    <source>
        <dbReference type="ARBA" id="ARBA00022989"/>
    </source>
</evidence>
<keyword evidence="3 6" id="KW-0812">Transmembrane</keyword>
<dbReference type="PANTHER" id="PTHR23513:SF11">
    <property type="entry name" value="STAPHYLOFERRIN A TRANSPORTER"/>
    <property type="match status" value="1"/>
</dbReference>
<evidence type="ECO:0000313" key="8">
    <source>
        <dbReference type="Proteomes" id="UP001595916"/>
    </source>
</evidence>
<evidence type="ECO:0000256" key="2">
    <source>
        <dbReference type="ARBA" id="ARBA00022475"/>
    </source>
</evidence>
<dbReference type="InterPro" id="IPR011701">
    <property type="entry name" value="MFS"/>
</dbReference>
<feature type="transmembrane region" description="Helical" evidence="6">
    <location>
        <begin position="227"/>
        <end position="248"/>
    </location>
</feature>
<feature type="transmembrane region" description="Helical" evidence="6">
    <location>
        <begin position="291"/>
        <end position="309"/>
    </location>
</feature>
<feature type="transmembrane region" description="Helical" evidence="6">
    <location>
        <begin position="260"/>
        <end position="279"/>
    </location>
</feature>
<dbReference type="Proteomes" id="UP001595916">
    <property type="component" value="Unassembled WGS sequence"/>
</dbReference>
<feature type="transmembrane region" description="Helical" evidence="6">
    <location>
        <begin position="143"/>
        <end position="163"/>
    </location>
</feature>
<evidence type="ECO:0000256" key="5">
    <source>
        <dbReference type="ARBA" id="ARBA00023136"/>
    </source>
</evidence>
<comment type="subcellular location">
    <subcellularLocation>
        <location evidence="1">Cell membrane</location>
        <topology evidence="1">Multi-pass membrane protein</topology>
    </subcellularLocation>
</comment>
<dbReference type="InterPro" id="IPR036259">
    <property type="entry name" value="MFS_trans_sf"/>
</dbReference>
<evidence type="ECO:0000256" key="3">
    <source>
        <dbReference type="ARBA" id="ARBA00022692"/>
    </source>
</evidence>
<keyword evidence="5 6" id="KW-0472">Membrane</keyword>